<evidence type="ECO:0000313" key="2">
    <source>
        <dbReference type="Proteomes" id="UP000069632"/>
    </source>
</evidence>
<keyword evidence="2" id="KW-1185">Reference proteome</keyword>
<proteinExistence type="predicted"/>
<evidence type="ECO:0000313" key="1">
    <source>
        <dbReference type="EMBL" id="CZE46669.1"/>
    </source>
</evidence>
<organism evidence="1 2">
    <name type="scientific">Campylobacter geochelonis</name>
    <dbReference type="NCBI Taxonomy" id="1780362"/>
    <lineage>
        <taxon>Bacteria</taxon>
        <taxon>Pseudomonadati</taxon>
        <taxon>Campylobacterota</taxon>
        <taxon>Epsilonproteobacteria</taxon>
        <taxon>Campylobacterales</taxon>
        <taxon>Campylobacteraceae</taxon>
        <taxon>Campylobacter</taxon>
    </lineage>
</organism>
<name>A0A128ECK4_9BACT</name>
<dbReference type="EMBL" id="FIZP01000001">
    <property type="protein sequence ID" value="CZE46669.1"/>
    <property type="molecule type" value="Genomic_DNA"/>
</dbReference>
<gene>
    <name evidence="1" type="ORF">ERS672216_00495</name>
</gene>
<dbReference type="AlphaFoldDB" id="A0A128ECK4"/>
<accession>A0A128ECK4</accession>
<protein>
    <submittedName>
        <fullName evidence="1">Uncharacterized protein</fullName>
    </submittedName>
</protein>
<sequence length="36" mass="4294">MYIITKNNQIYLEFQGKTKLIQKPLNLEATKKNLKQ</sequence>
<reference evidence="1 2" key="1">
    <citation type="submission" date="2016-02" db="EMBL/GenBank/DDBJ databases">
        <authorList>
            <consortium name="Pathogen Informatics"/>
        </authorList>
    </citation>
    <scope>NUCLEOTIDE SEQUENCE [LARGE SCALE GENOMIC DNA]</scope>
    <source>
        <strain evidence="1 2">RC20</strain>
    </source>
</reference>
<dbReference type="Proteomes" id="UP000069632">
    <property type="component" value="Unassembled WGS sequence"/>
</dbReference>